<dbReference type="InterPro" id="IPR050087">
    <property type="entry name" value="AON_synthase_class-II"/>
</dbReference>
<organism evidence="6 7">
    <name type="scientific">Forsythia ovata</name>
    <dbReference type="NCBI Taxonomy" id="205694"/>
    <lineage>
        <taxon>Eukaryota</taxon>
        <taxon>Viridiplantae</taxon>
        <taxon>Streptophyta</taxon>
        <taxon>Embryophyta</taxon>
        <taxon>Tracheophyta</taxon>
        <taxon>Spermatophyta</taxon>
        <taxon>Magnoliopsida</taxon>
        <taxon>eudicotyledons</taxon>
        <taxon>Gunneridae</taxon>
        <taxon>Pentapetalae</taxon>
        <taxon>asterids</taxon>
        <taxon>lamiids</taxon>
        <taxon>Lamiales</taxon>
        <taxon>Oleaceae</taxon>
        <taxon>Forsythieae</taxon>
        <taxon>Forsythia</taxon>
    </lineage>
</organism>
<dbReference type="SUPFAM" id="SSF53383">
    <property type="entry name" value="PLP-dependent transferases"/>
    <property type="match status" value="1"/>
</dbReference>
<evidence type="ECO:0000256" key="3">
    <source>
        <dbReference type="ARBA" id="ARBA00022679"/>
    </source>
</evidence>
<proteinExistence type="inferred from homology"/>
<reference evidence="7" key="1">
    <citation type="submission" date="2024-07" db="EMBL/GenBank/DDBJ databases">
        <title>Two chromosome-level genome assemblies of Korean endemic species Abeliophyllum distichum and Forsythia ovata (Oleaceae).</title>
        <authorList>
            <person name="Jang H."/>
        </authorList>
    </citation>
    <scope>NUCLEOTIDE SEQUENCE [LARGE SCALE GENOMIC DNA]</scope>
</reference>
<dbReference type="InterPro" id="IPR015424">
    <property type="entry name" value="PyrdxlP-dep_Trfase"/>
</dbReference>
<comment type="caution">
    <text evidence="6">The sequence shown here is derived from an EMBL/GenBank/DDBJ whole genome shotgun (WGS) entry which is preliminary data.</text>
</comment>
<comment type="cofactor">
    <cofactor evidence="1">
        <name>pyridoxal 5'-phosphate</name>
        <dbReference type="ChEBI" id="CHEBI:597326"/>
    </cofactor>
</comment>
<accession>A0ABD1PFD5</accession>
<dbReference type="Gene3D" id="3.40.640.10">
    <property type="entry name" value="Type I PLP-dependent aspartate aminotransferase-like (Major domain)"/>
    <property type="match status" value="1"/>
</dbReference>
<evidence type="ECO:0000256" key="1">
    <source>
        <dbReference type="ARBA" id="ARBA00001933"/>
    </source>
</evidence>
<evidence type="ECO:0000313" key="6">
    <source>
        <dbReference type="EMBL" id="KAL2462613.1"/>
    </source>
</evidence>
<dbReference type="InterPro" id="IPR015421">
    <property type="entry name" value="PyrdxlP-dep_Trfase_major"/>
</dbReference>
<dbReference type="EMBL" id="JBFOLJ010000020">
    <property type="protein sequence ID" value="KAL2462613.1"/>
    <property type="molecule type" value="Genomic_DNA"/>
</dbReference>
<name>A0ABD1PFD5_9LAMI</name>
<keyword evidence="7" id="KW-1185">Reference proteome</keyword>
<dbReference type="SUPFAM" id="SSF52518">
    <property type="entry name" value="Thiamin diphosphate-binding fold (THDP-binding)"/>
    <property type="match status" value="1"/>
</dbReference>
<keyword evidence="4" id="KW-0663">Pyridoxal phosphate</keyword>
<dbReference type="GO" id="GO:0016740">
    <property type="term" value="F:transferase activity"/>
    <property type="evidence" value="ECO:0007669"/>
    <property type="project" value="UniProtKB-KW"/>
</dbReference>
<protein>
    <submittedName>
        <fullName evidence="6">Long chain base biosynthesis protein 1-like</fullName>
    </submittedName>
</protein>
<keyword evidence="3" id="KW-0808">Transferase</keyword>
<dbReference type="Gene3D" id="3.40.50.970">
    <property type="match status" value="1"/>
</dbReference>
<evidence type="ECO:0000256" key="4">
    <source>
        <dbReference type="ARBA" id="ARBA00022898"/>
    </source>
</evidence>
<evidence type="ECO:0000313" key="7">
    <source>
        <dbReference type="Proteomes" id="UP001604277"/>
    </source>
</evidence>
<dbReference type="AlphaFoldDB" id="A0ABD1PFD5"/>
<keyword evidence="5" id="KW-0012">Acyltransferase</keyword>
<dbReference type="PANTHER" id="PTHR13693">
    <property type="entry name" value="CLASS II AMINOTRANSFERASE/8-AMINO-7-OXONONANOATE SYNTHASE"/>
    <property type="match status" value="1"/>
</dbReference>
<dbReference type="PANTHER" id="PTHR13693:SF2">
    <property type="entry name" value="SERINE PALMITOYLTRANSFERASE 1"/>
    <property type="match status" value="1"/>
</dbReference>
<evidence type="ECO:0000256" key="5">
    <source>
        <dbReference type="ARBA" id="ARBA00023315"/>
    </source>
</evidence>
<dbReference type="InterPro" id="IPR029061">
    <property type="entry name" value="THDP-binding"/>
</dbReference>
<dbReference type="Proteomes" id="UP001604277">
    <property type="component" value="Unassembled WGS sequence"/>
</dbReference>
<sequence>MTSMKFVPCFNIEKVDIVTAAMGNALAAEGGFCTGSARIIDHPSRRLSSSGYIFSASLPPYLASAALTVVDVLEIKLDLTTKLKKNVSTLHKGCPPTPPESPADATRNLSQQNLNALAKVLHGLLGGSVDLASSNMTLLKMFGDFQKNTPEEHNVSFQFQSLNLERESACSPILRFKRENGWKLSKWIYDVYFFKR</sequence>
<comment type="similarity">
    <text evidence="2">Belongs to the class-II pyridoxal-phosphate-dependent aminotransferase family.</text>
</comment>
<evidence type="ECO:0000256" key="2">
    <source>
        <dbReference type="ARBA" id="ARBA00008392"/>
    </source>
</evidence>
<gene>
    <name evidence="6" type="ORF">Fot_53850</name>
</gene>